<dbReference type="VEuPathDB" id="ToxoDB:BESB_004540"/>
<dbReference type="Pfam" id="PF25390">
    <property type="entry name" value="WD40_RLD"/>
    <property type="match status" value="1"/>
</dbReference>
<keyword evidence="1" id="KW-0677">Repeat</keyword>
<dbReference type="PANTHER" id="PTHR22870:SF408">
    <property type="entry name" value="OS09G0560450 PROTEIN"/>
    <property type="match status" value="1"/>
</dbReference>
<feature type="region of interest" description="Disordered" evidence="3">
    <location>
        <begin position="60"/>
        <end position="81"/>
    </location>
</feature>
<dbReference type="STRING" id="94643.A0A2A9MPT4"/>
<feature type="compositionally biased region" description="Basic and acidic residues" evidence="3">
    <location>
        <begin position="685"/>
        <end position="702"/>
    </location>
</feature>
<evidence type="ECO:0000259" key="4">
    <source>
        <dbReference type="Pfam" id="PF25390"/>
    </source>
</evidence>
<evidence type="ECO:0000313" key="6">
    <source>
        <dbReference type="Proteomes" id="UP000224006"/>
    </source>
</evidence>
<evidence type="ECO:0000256" key="3">
    <source>
        <dbReference type="SAM" id="MobiDB-lite"/>
    </source>
</evidence>
<evidence type="ECO:0000313" key="5">
    <source>
        <dbReference type="EMBL" id="PFH38113.1"/>
    </source>
</evidence>
<dbReference type="GeneID" id="40305517"/>
<feature type="repeat" description="RCC1" evidence="2">
    <location>
        <begin position="189"/>
        <end position="244"/>
    </location>
</feature>
<comment type="caution">
    <text evidence="5">The sequence shown here is derived from an EMBL/GenBank/DDBJ whole genome shotgun (WGS) entry which is preliminary data.</text>
</comment>
<dbReference type="Gene3D" id="2.130.10.30">
    <property type="entry name" value="Regulator of chromosome condensation 1/beta-lactamase-inhibitor protein II"/>
    <property type="match status" value="3"/>
</dbReference>
<dbReference type="PRINTS" id="PR00633">
    <property type="entry name" value="RCCNDNSATION"/>
</dbReference>
<dbReference type="PROSITE" id="PS00626">
    <property type="entry name" value="RCC1_2"/>
    <property type="match status" value="1"/>
</dbReference>
<dbReference type="SUPFAM" id="SSF50985">
    <property type="entry name" value="RCC1/BLIP-II"/>
    <property type="match status" value="1"/>
</dbReference>
<feature type="compositionally biased region" description="Basic and acidic residues" evidence="3">
    <location>
        <begin position="375"/>
        <end position="390"/>
    </location>
</feature>
<dbReference type="KEGG" id="bbes:BESB_004540"/>
<keyword evidence="6" id="KW-1185">Reference proteome</keyword>
<feature type="domain" description="RCC1-like" evidence="4">
    <location>
        <begin position="191"/>
        <end position="670"/>
    </location>
</feature>
<feature type="repeat" description="RCC1" evidence="2">
    <location>
        <begin position="576"/>
        <end position="636"/>
    </location>
</feature>
<name>A0A2A9MPT4_BESBE</name>
<feature type="repeat" description="RCC1" evidence="2">
    <location>
        <begin position="245"/>
        <end position="326"/>
    </location>
</feature>
<accession>A0A2A9MPT4</accession>
<gene>
    <name evidence="5" type="ORF">BESB_004540</name>
</gene>
<feature type="region of interest" description="Disordered" evidence="3">
    <location>
        <begin position="257"/>
        <end position="281"/>
    </location>
</feature>
<dbReference type="Proteomes" id="UP000224006">
    <property type="component" value="Chromosome I"/>
</dbReference>
<dbReference type="PROSITE" id="PS50012">
    <property type="entry name" value="RCC1_3"/>
    <property type="match status" value="6"/>
</dbReference>
<proteinExistence type="predicted"/>
<dbReference type="OrthoDB" id="10256179at2759"/>
<feature type="region of interest" description="Disordered" evidence="3">
    <location>
        <begin position="443"/>
        <end position="463"/>
    </location>
</feature>
<dbReference type="AlphaFoldDB" id="A0A2A9MPT4"/>
<dbReference type="InterPro" id="IPR000408">
    <property type="entry name" value="Reg_chr_condens"/>
</dbReference>
<feature type="repeat" description="RCC1" evidence="2">
    <location>
        <begin position="436"/>
        <end position="522"/>
    </location>
</feature>
<dbReference type="InterPro" id="IPR051210">
    <property type="entry name" value="Ub_ligase/GEF_domain"/>
</dbReference>
<evidence type="ECO:0000256" key="2">
    <source>
        <dbReference type="PROSITE-ProRule" id="PRU00235"/>
    </source>
</evidence>
<feature type="compositionally biased region" description="Basic and acidic residues" evidence="3">
    <location>
        <begin position="399"/>
        <end position="409"/>
    </location>
</feature>
<reference evidence="5 6" key="1">
    <citation type="submission" date="2017-09" db="EMBL/GenBank/DDBJ databases">
        <title>Genome sequencing of Besnoitia besnoiti strain Bb-Ger1.</title>
        <authorList>
            <person name="Schares G."/>
            <person name="Venepally P."/>
            <person name="Lorenzi H.A."/>
        </authorList>
    </citation>
    <scope>NUCLEOTIDE SEQUENCE [LARGE SCALE GENOMIC DNA]</scope>
    <source>
        <strain evidence="5 6">Bb-Ger1</strain>
    </source>
</reference>
<feature type="repeat" description="RCC1" evidence="2">
    <location>
        <begin position="523"/>
        <end position="575"/>
    </location>
</feature>
<dbReference type="InterPro" id="IPR058923">
    <property type="entry name" value="RCC1-like_dom"/>
</dbReference>
<organism evidence="5 6">
    <name type="scientific">Besnoitia besnoiti</name>
    <name type="common">Apicomplexan protozoan</name>
    <dbReference type="NCBI Taxonomy" id="94643"/>
    <lineage>
        <taxon>Eukaryota</taxon>
        <taxon>Sar</taxon>
        <taxon>Alveolata</taxon>
        <taxon>Apicomplexa</taxon>
        <taxon>Conoidasida</taxon>
        <taxon>Coccidia</taxon>
        <taxon>Eucoccidiorida</taxon>
        <taxon>Eimeriorina</taxon>
        <taxon>Sarcocystidae</taxon>
        <taxon>Besnoitia</taxon>
    </lineage>
</organism>
<protein>
    <submittedName>
        <fullName evidence="5">Regulator of chromosome condensation (RCC1) repeat-containing protein</fullName>
    </submittedName>
</protein>
<feature type="compositionally biased region" description="Basic and acidic residues" evidence="3">
    <location>
        <begin position="258"/>
        <end position="276"/>
    </location>
</feature>
<dbReference type="InterPro" id="IPR009091">
    <property type="entry name" value="RCC1/BLIP-II"/>
</dbReference>
<feature type="repeat" description="RCC1" evidence="2">
    <location>
        <begin position="637"/>
        <end position="722"/>
    </location>
</feature>
<evidence type="ECO:0000256" key="1">
    <source>
        <dbReference type="ARBA" id="ARBA00022737"/>
    </source>
</evidence>
<dbReference type="EMBL" id="NWUJ01000001">
    <property type="protein sequence ID" value="PFH38113.1"/>
    <property type="molecule type" value="Genomic_DNA"/>
</dbReference>
<feature type="region of interest" description="Disordered" evidence="3">
    <location>
        <begin position="676"/>
        <end position="705"/>
    </location>
</feature>
<sequence length="730" mass="75670">MALPSTAGRFRRLAAQAASVRGCRPLCVQAAFTGSASNEFLRLSASAALRTARRQSSGFSVAASASRRPATGTDPGRASRVDWESSTKGFASGALPLAVGAAVGAAVFAGVAASRRREGESREGVAWSMLRREHLRPSAGAPRPARALYTDFDLPKTTGLVGPLSAAAACASARRGASAKAAPSADRRRVLCSWGSGVDGQLGLGGSVLSVSTPQPVPVSALHAGESMSQCAAGAFHSVCCTSLGRVFTWGRGGKNRLGHDWPREARPSADGDRSSGSHAARVSASGVAELAVQALPKCVEGLRRLPVRVVAVACGDDHTLALTDSGEVYSWGGNAHGECGRVEARDAGDADGQQADKRRRNWLWGVLRGDKGEGNVDTARDLDDARESDADSPWARRQQKERGLIGGRVEGELRGKRVTQIACGKHVSAAVTQDGELYVWGEGRGGQVGPPPAWSQARGGRRGTDFASIASSSDLAFNAATPRKLEVRGPVESEADSADRLAKRVVQVACGSSHCAAVTADGEIYTWGSDDYGQLGLGKESRYVLLPRRVDALADKQVASVHCGHFFTCCTTTAGEVFVWGYGRDGECGNARSDADLPAAIAALSPRATVGASAGGGKVVGASAGGGHLAAWTSEGGLWMWGRGREGQLGRGDAIESVAVSRDVPQLVEQLWGSAADPGAAARPLEKASRTRANEGAEGRQKSKVVAAWCGQTHTLALVEPTGDAETPS</sequence>
<dbReference type="RefSeq" id="XP_029222122.1">
    <property type="nucleotide sequence ID" value="XM_029359209.1"/>
</dbReference>
<dbReference type="PANTHER" id="PTHR22870">
    <property type="entry name" value="REGULATOR OF CHROMOSOME CONDENSATION"/>
    <property type="match status" value="1"/>
</dbReference>
<feature type="region of interest" description="Disordered" evidence="3">
    <location>
        <begin position="375"/>
        <end position="409"/>
    </location>
</feature>